<evidence type="ECO:0000256" key="1">
    <source>
        <dbReference type="ARBA" id="ARBA00006154"/>
    </source>
</evidence>
<dbReference type="PANTHER" id="PTHR42880">
    <property type="entry name" value="HOMOCITRATE SYNTHASE"/>
    <property type="match status" value="1"/>
</dbReference>
<dbReference type="OrthoDB" id="9804858at2"/>
<keyword evidence="2" id="KW-0808">Transferase</keyword>
<evidence type="ECO:0000259" key="3">
    <source>
        <dbReference type="PROSITE" id="PS50991"/>
    </source>
</evidence>
<protein>
    <submittedName>
        <fullName evidence="4">Homocitrate synthase</fullName>
    </submittedName>
</protein>
<evidence type="ECO:0000313" key="4">
    <source>
        <dbReference type="EMBL" id="RIE07306.1"/>
    </source>
</evidence>
<dbReference type="SUPFAM" id="SSF51569">
    <property type="entry name" value="Aldolase"/>
    <property type="match status" value="1"/>
</dbReference>
<dbReference type="Gene3D" id="1.10.238.260">
    <property type="match status" value="1"/>
</dbReference>
<dbReference type="EMBL" id="QXIU01000245">
    <property type="protein sequence ID" value="RIE07306.1"/>
    <property type="molecule type" value="Genomic_DNA"/>
</dbReference>
<proteinExistence type="inferred from homology"/>
<dbReference type="InterPro" id="IPR013785">
    <property type="entry name" value="Aldolase_TIM"/>
</dbReference>
<dbReference type="GO" id="GO:0016740">
    <property type="term" value="F:transferase activity"/>
    <property type="evidence" value="ECO:0007669"/>
    <property type="project" value="UniProtKB-KW"/>
</dbReference>
<dbReference type="PROSITE" id="PS50991">
    <property type="entry name" value="PYR_CT"/>
    <property type="match status" value="1"/>
</dbReference>
<dbReference type="PANTHER" id="PTHR42880:SF1">
    <property type="entry name" value="ISOPROPYLMALATE_HOMOCITRATE_CITRAMALATE SYNTHASE FAMILY PROTEIN"/>
    <property type="match status" value="1"/>
</dbReference>
<accession>A0A398CV97</accession>
<dbReference type="Proteomes" id="UP000266489">
    <property type="component" value="Unassembled WGS sequence"/>
</dbReference>
<dbReference type="AlphaFoldDB" id="A0A398CV97"/>
<dbReference type="Pfam" id="PF00682">
    <property type="entry name" value="HMGL-like"/>
    <property type="match status" value="1"/>
</dbReference>
<name>A0A398CV97_9BACT</name>
<feature type="domain" description="Pyruvate carboxyltransferase" evidence="3">
    <location>
        <begin position="43"/>
        <end position="297"/>
    </location>
</feature>
<sequence>MANTLKELAGMPMKGSPYFDENRWVSPLNFLDGAMAKRLPKKVAIHDVTLRDGEQTCGLVWREDDRVRIGEALNELGVDRIEVGMPIISEEEGNAVRRLKKMKLNSELVAFCRAMPKDLDAALEVGVDRIIVEHAINPYLNEYVYHRTMEQVVDTVTDCIEYVKKNGTKVSFMGWDATRAPIDYTLEAFKRIAHNAHPETMAFVDSFGVGTPYAIQFAFEELRKVVPEETGLEFHVHNEFGMAMGSVIAAIVGGARTIHSSINGLGERTGNVATEQVAAALKILLNIDTGVDISKIGEVSRLVQDISHIAPADNSPVVGGRLFWVESGSVVDALDRLNSAGIQAAMTPYMPQLVGRPGPFVKIGAFSGKASIRYYVRLRGIEATEEQLEDILDRVHAEGRIRKAVLEDSVLESITASVMGKA</sequence>
<dbReference type="InterPro" id="IPR000891">
    <property type="entry name" value="PYR_CT"/>
</dbReference>
<reference evidence="4 5" key="1">
    <citation type="submission" date="2018-09" db="EMBL/GenBank/DDBJ databases">
        <title>Discovery and Ecogenomic Context for Candidatus Cryosericales, a Global Caldiserica Order Active in Thawing Permafrost.</title>
        <authorList>
            <person name="Martinez M.A."/>
            <person name="Woodcroft B.J."/>
            <person name="Ignacio Espinoza J.C."/>
            <person name="Zayed A."/>
            <person name="Singleton C.M."/>
            <person name="Boyd J."/>
            <person name="Li Y.-F."/>
            <person name="Purvine S."/>
            <person name="Maughan H."/>
            <person name="Hodgkins S.B."/>
            <person name="Anderson D."/>
            <person name="Sederholm M."/>
            <person name="Temperton B."/>
            <person name="Saleska S.R."/>
            <person name="Tyson G.W."/>
            <person name="Rich V.I."/>
        </authorList>
    </citation>
    <scope>NUCLEOTIDE SEQUENCE [LARGE SCALE GENOMIC DNA]</scope>
    <source>
        <strain evidence="4 5">SMC5</strain>
    </source>
</reference>
<gene>
    <name evidence="4" type="ORF">SMC5_09950</name>
</gene>
<comment type="similarity">
    <text evidence="1">Belongs to the alpha-IPM synthase/homocitrate synthase family.</text>
</comment>
<dbReference type="Gene3D" id="3.20.20.70">
    <property type="entry name" value="Aldolase class I"/>
    <property type="match status" value="1"/>
</dbReference>
<organism evidence="4 5">
    <name type="scientific">Candidatus Cryosericum odellii</name>
    <dbReference type="NCBI Taxonomy" id="2290917"/>
    <lineage>
        <taxon>Bacteria</taxon>
        <taxon>Pseudomonadati</taxon>
        <taxon>Caldisericota/Cryosericota group</taxon>
        <taxon>Candidatus Cryosericota</taxon>
        <taxon>Candidatus Cryosericia</taxon>
        <taxon>Candidatus Cryosericales</taxon>
        <taxon>Candidatus Cryosericaceae</taxon>
        <taxon>Candidatus Cryosericum</taxon>
    </lineage>
</organism>
<comment type="caution">
    <text evidence="4">The sequence shown here is derived from an EMBL/GenBank/DDBJ whole genome shotgun (WGS) entry which is preliminary data.</text>
</comment>
<evidence type="ECO:0000256" key="2">
    <source>
        <dbReference type="ARBA" id="ARBA00022679"/>
    </source>
</evidence>
<evidence type="ECO:0000313" key="5">
    <source>
        <dbReference type="Proteomes" id="UP000266489"/>
    </source>
</evidence>